<dbReference type="InterPro" id="IPR011006">
    <property type="entry name" value="CheY-like_superfamily"/>
</dbReference>
<dbReference type="PANTHER" id="PTHR44591">
    <property type="entry name" value="STRESS RESPONSE REGULATOR PROTEIN 1"/>
    <property type="match status" value="1"/>
</dbReference>
<dbReference type="GO" id="GO:0000160">
    <property type="term" value="P:phosphorelay signal transduction system"/>
    <property type="evidence" value="ECO:0007669"/>
    <property type="project" value="InterPro"/>
</dbReference>
<dbReference type="SMART" id="SM00448">
    <property type="entry name" value="REC"/>
    <property type="match status" value="1"/>
</dbReference>
<dbReference type="SUPFAM" id="SSF52172">
    <property type="entry name" value="CheY-like"/>
    <property type="match status" value="1"/>
</dbReference>
<dbReference type="InterPro" id="IPR001789">
    <property type="entry name" value="Sig_transdc_resp-reg_receiver"/>
</dbReference>
<evidence type="ECO:0000313" key="5">
    <source>
        <dbReference type="Proteomes" id="UP000235036"/>
    </source>
</evidence>
<feature type="modified residue" description="4-aspartylphosphate" evidence="2">
    <location>
        <position position="57"/>
    </location>
</feature>
<comment type="caution">
    <text evidence="4">The sequence shown here is derived from an EMBL/GenBank/DDBJ whole genome shotgun (WGS) entry which is preliminary data.</text>
</comment>
<sequence>MFMHGQPLILVVEPNLHELEILNSYLKKLQFSSMCAKQGVKALILAQTHKPDLIFLDMVLPDLSSIQVIYYLKRNPETNQIPIIGLTSGSSAEDFNPALQTGAVDCIAKPFNFHQIQFCLRRHLSLLHSFN</sequence>
<gene>
    <name evidence="4" type="ORF">CEN44_15985</name>
</gene>
<dbReference type="Gene3D" id="3.40.50.2300">
    <property type="match status" value="1"/>
</dbReference>
<dbReference type="InterPro" id="IPR050595">
    <property type="entry name" value="Bact_response_regulator"/>
</dbReference>
<dbReference type="PANTHER" id="PTHR44591:SF23">
    <property type="entry name" value="CHEY SUBFAMILY"/>
    <property type="match status" value="1"/>
</dbReference>
<name>A0A2N6K131_FISMU</name>
<feature type="domain" description="Response regulatory" evidence="3">
    <location>
        <begin position="8"/>
        <end position="124"/>
    </location>
</feature>
<evidence type="ECO:0000259" key="3">
    <source>
        <dbReference type="PROSITE" id="PS50110"/>
    </source>
</evidence>
<protein>
    <submittedName>
        <fullName evidence="4">Response regulator</fullName>
    </submittedName>
</protein>
<dbReference type="CDD" id="cd00156">
    <property type="entry name" value="REC"/>
    <property type="match status" value="1"/>
</dbReference>
<dbReference type="PROSITE" id="PS50110">
    <property type="entry name" value="RESPONSE_REGULATORY"/>
    <property type="match status" value="1"/>
</dbReference>
<evidence type="ECO:0000256" key="2">
    <source>
        <dbReference type="PROSITE-ProRule" id="PRU00169"/>
    </source>
</evidence>
<accession>A0A2N6K131</accession>
<dbReference type="Proteomes" id="UP000235036">
    <property type="component" value="Unassembled WGS sequence"/>
</dbReference>
<dbReference type="EMBL" id="NRQW01000356">
    <property type="protein sequence ID" value="PLZ88171.1"/>
    <property type="molecule type" value="Genomic_DNA"/>
</dbReference>
<proteinExistence type="predicted"/>
<evidence type="ECO:0000256" key="1">
    <source>
        <dbReference type="ARBA" id="ARBA00022553"/>
    </source>
</evidence>
<keyword evidence="1 2" id="KW-0597">Phosphoprotein</keyword>
<keyword evidence="5" id="KW-1185">Reference proteome</keyword>
<evidence type="ECO:0000313" key="4">
    <source>
        <dbReference type="EMBL" id="PLZ88171.1"/>
    </source>
</evidence>
<dbReference type="Pfam" id="PF00072">
    <property type="entry name" value="Response_reg"/>
    <property type="match status" value="1"/>
</dbReference>
<dbReference type="AlphaFoldDB" id="A0A2N6K131"/>
<organism evidence="4 5">
    <name type="scientific">Fischerella muscicola CCMEE 5323</name>
    <dbReference type="NCBI Taxonomy" id="2019572"/>
    <lineage>
        <taxon>Bacteria</taxon>
        <taxon>Bacillati</taxon>
        <taxon>Cyanobacteriota</taxon>
        <taxon>Cyanophyceae</taxon>
        <taxon>Nostocales</taxon>
        <taxon>Hapalosiphonaceae</taxon>
        <taxon>Fischerella</taxon>
    </lineage>
</organism>
<reference evidence="4 5" key="1">
    <citation type="submission" date="2017-08" db="EMBL/GenBank/DDBJ databases">
        <title>Genomes of Fischerella (Mastigocladus) sp. strains.</title>
        <authorList>
            <person name="Miller S.R."/>
        </authorList>
    </citation>
    <scope>NUCLEOTIDE SEQUENCE [LARGE SCALE GENOMIC DNA]</scope>
    <source>
        <strain evidence="4 5">CCMEE 5323</strain>
    </source>
</reference>